<proteinExistence type="predicted"/>
<feature type="region of interest" description="Disordered" evidence="1">
    <location>
        <begin position="171"/>
        <end position="194"/>
    </location>
</feature>
<protein>
    <submittedName>
        <fullName evidence="2">Uncharacterized protein</fullName>
    </submittedName>
</protein>
<evidence type="ECO:0000313" key="3">
    <source>
        <dbReference type="Proteomes" id="UP000323000"/>
    </source>
</evidence>
<accession>A0A5C7I0N6</accession>
<sequence length="194" mass="21302">MEWQMDLRSGDGALRVEFVNSTRECLGEEGGDFAHDAHLRDGQLIGHASRGCFVEQLMSIFNRLANLHIGVEVERVADRFEVVGATAGDMAGVVVAQAPAAPVWPPPLTAWCEICRVDCNTLEFPEQHIGMESDIKINLQTHAELQNLSKVITGQQNVQMPTSEVQTEVFQPEKVDGSGEQVTQESVPSQAPHR</sequence>
<evidence type="ECO:0000313" key="2">
    <source>
        <dbReference type="EMBL" id="TXG62615.1"/>
    </source>
</evidence>
<gene>
    <name evidence="2" type="ORF">EZV62_009609</name>
</gene>
<dbReference type="EMBL" id="VAHF01000004">
    <property type="protein sequence ID" value="TXG62615.1"/>
    <property type="molecule type" value="Genomic_DNA"/>
</dbReference>
<reference evidence="3" key="1">
    <citation type="journal article" date="2019" name="Gigascience">
        <title>De novo genome assembly of the endangered Acer yangbiense, a plant species with extremely small populations endemic to Yunnan Province, China.</title>
        <authorList>
            <person name="Yang J."/>
            <person name="Wariss H.M."/>
            <person name="Tao L."/>
            <person name="Zhang R."/>
            <person name="Yun Q."/>
            <person name="Hollingsworth P."/>
            <person name="Dao Z."/>
            <person name="Luo G."/>
            <person name="Guo H."/>
            <person name="Ma Y."/>
            <person name="Sun W."/>
        </authorList>
    </citation>
    <scope>NUCLEOTIDE SEQUENCE [LARGE SCALE GENOMIC DNA]</scope>
    <source>
        <strain evidence="3">cv. Malutang</strain>
    </source>
</reference>
<comment type="caution">
    <text evidence="2">The sequence shown here is derived from an EMBL/GenBank/DDBJ whole genome shotgun (WGS) entry which is preliminary data.</text>
</comment>
<organism evidence="2 3">
    <name type="scientific">Acer yangbiense</name>
    <dbReference type="NCBI Taxonomy" id="1000413"/>
    <lineage>
        <taxon>Eukaryota</taxon>
        <taxon>Viridiplantae</taxon>
        <taxon>Streptophyta</taxon>
        <taxon>Embryophyta</taxon>
        <taxon>Tracheophyta</taxon>
        <taxon>Spermatophyta</taxon>
        <taxon>Magnoliopsida</taxon>
        <taxon>eudicotyledons</taxon>
        <taxon>Gunneridae</taxon>
        <taxon>Pentapetalae</taxon>
        <taxon>rosids</taxon>
        <taxon>malvids</taxon>
        <taxon>Sapindales</taxon>
        <taxon>Sapindaceae</taxon>
        <taxon>Hippocastanoideae</taxon>
        <taxon>Acereae</taxon>
        <taxon>Acer</taxon>
    </lineage>
</organism>
<dbReference type="Proteomes" id="UP000323000">
    <property type="component" value="Chromosome 4"/>
</dbReference>
<evidence type="ECO:0000256" key="1">
    <source>
        <dbReference type="SAM" id="MobiDB-lite"/>
    </source>
</evidence>
<dbReference type="OrthoDB" id="434647at2759"/>
<feature type="compositionally biased region" description="Polar residues" evidence="1">
    <location>
        <begin position="180"/>
        <end position="194"/>
    </location>
</feature>
<keyword evidence="3" id="KW-1185">Reference proteome</keyword>
<name>A0A5C7I0N6_9ROSI</name>
<dbReference type="AlphaFoldDB" id="A0A5C7I0N6"/>